<dbReference type="NCBIfam" id="NF000848">
    <property type="entry name" value="PRK00074.1"/>
    <property type="match status" value="1"/>
</dbReference>
<comment type="pathway">
    <text evidence="2 9">Purine metabolism; GMP biosynthesis; GMP from XMP (L-Gln route): step 1/1.</text>
</comment>
<dbReference type="UniPathway" id="UPA00189">
    <property type="reaction ID" value="UER00296"/>
</dbReference>
<dbReference type="AlphaFoldDB" id="A7NK11"/>
<dbReference type="GO" id="GO:0005524">
    <property type="term" value="F:ATP binding"/>
    <property type="evidence" value="ECO:0007669"/>
    <property type="project" value="UniProtKB-UniRule"/>
</dbReference>
<dbReference type="InterPro" id="IPR014729">
    <property type="entry name" value="Rossmann-like_a/b/a_fold"/>
</dbReference>
<dbReference type="eggNOG" id="COG0518">
    <property type="taxonomic scope" value="Bacteria"/>
</dbReference>
<dbReference type="SUPFAM" id="SSF52402">
    <property type="entry name" value="Adenine nucleotide alpha hydrolases-like"/>
    <property type="match status" value="1"/>
</dbReference>
<dbReference type="GO" id="GO:0003921">
    <property type="term" value="F:GMP synthase activity"/>
    <property type="evidence" value="ECO:0007669"/>
    <property type="project" value="InterPro"/>
</dbReference>
<dbReference type="PANTHER" id="PTHR11922">
    <property type="entry name" value="GMP SYNTHASE-RELATED"/>
    <property type="match status" value="1"/>
</dbReference>
<dbReference type="SUPFAM" id="SSF52317">
    <property type="entry name" value="Class I glutamine amidotransferase-like"/>
    <property type="match status" value="1"/>
</dbReference>
<dbReference type="CDD" id="cd01742">
    <property type="entry name" value="GATase1_GMP_Synthase"/>
    <property type="match status" value="1"/>
</dbReference>
<dbReference type="Gene3D" id="3.40.50.880">
    <property type="match status" value="1"/>
</dbReference>
<evidence type="ECO:0000256" key="8">
    <source>
        <dbReference type="ARBA" id="ARBA00022962"/>
    </source>
</evidence>
<dbReference type="GO" id="GO:0005829">
    <property type="term" value="C:cytosol"/>
    <property type="evidence" value="ECO:0007669"/>
    <property type="project" value="TreeGrafter"/>
</dbReference>
<evidence type="ECO:0000256" key="9">
    <source>
        <dbReference type="HAMAP-Rule" id="MF_00344"/>
    </source>
</evidence>
<dbReference type="InterPro" id="IPR022955">
    <property type="entry name" value="GMP_synthase"/>
</dbReference>
<dbReference type="PRINTS" id="PR00096">
    <property type="entry name" value="GATASE"/>
</dbReference>
<dbReference type="EMBL" id="CP000804">
    <property type="protein sequence ID" value="ABU57831.1"/>
    <property type="molecule type" value="Genomic_DNA"/>
</dbReference>
<comment type="subunit">
    <text evidence="9">Homodimer.</text>
</comment>
<evidence type="ECO:0000256" key="7">
    <source>
        <dbReference type="ARBA" id="ARBA00022840"/>
    </source>
</evidence>
<dbReference type="KEGG" id="rca:Rcas_1739"/>
<keyword evidence="6 9" id="KW-0658">Purine biosynthesis</keyword>
<sequence length="512" mass="56530">MHESIPVLDFGSQTAQLIVRRLRELGVYSELLPHDTPEADVWALQPRGIVLSGGPASVYEPGAPQLPPWLLESDLPVLGICYGMQLQAHTLGGRVEGMQSREFGPAEITVVDPDLLFADMPTQQQVWMSHGDHIAALPPGFRVLAHSPGAPFAAAGDDRRRWYGIQFHPEVVHTRFGRDILRNFAFRICKCRGDWQPENFVAEAIERVRAQVGDGRVICALSGGVDSAVAALIVHHAIGDRLTCVFVDNGLLRQGEAEQVVATFREHFHIPLIAVDAADEFLEALAGVADPEQKRTIIGEKFVRIFEREARRIEGARFLAQGTLYPDVIESRAPDRQKGVTIKTHHNVGGLPADMQLTLVEPLRYLFKDEVRAAGHALGLPDEWVWRHPFPGPGLAVRVLGPVTRERLATLRAADAIFMQELRIAGLYRATQQAFAVLLPVRSVGVMGDGRTYADVVALRAVTTEDYMTADWARLPAELLARVSSRIVNEVPGVNRVVYDISSKPPATIEWE</sequence>
<dbReference type="InterPro" id="IPR017926">
    <property type="entry name" value="GATASE"/>
</dbReference>
<dbReference type="SUPFAM" id="SSF54810">
    <property type="entry name" value="GMP synthetase C-terminal dimerisation domain"/>
    <property type="match status" value="1"/>
</dbReference>
<dbReference type="InterPro" id="IPR029062">
    <property type="entry name" value="Class_I_gatase-like"/>
</dbReference>
<dbReference type="NCBIfam" id="TIGR00884">
    <property type="entry name" value="guaA_Cterm"/>
    <property type="match status" value="1"/>
</dbReference>
<evidence type="ECO:0000259" key="11">
    <source>
        <dbReference type="PROSITE" id="PS51553"/>
    </source>
</evidence>
<dbReference type="Pfam" id="PF03054">
    <property type="entry name" value="tRNA_Me_trans"/>
    <property type="match status" value="1"/>
</dbReference>
<dbReference type="Pfam" id="PF00958">
    <property type="entry name" value="GMP_synt_C"/>
    <property type="match status" value="1"/>
</dbReference>
<reference evidence="12 13" key="1">
    <citation type="submission" date="2007-08" db="EMBL/GenBank/DDBJ databases">
        <title>Complete sequence of Roseiflexus castenholzii DSM 13941.</title>
        <authorList>
            <consortium name="US DOE Joint Genome Institute"/>
            <person name="Copeland A."/>
            <person name="Lucas S."/>
            <person name="Lapidus A."/>
            <person name="Barry K."/>
            <person name="Glavina del Rio T."/>
            <person name="Dalin E."/>
            <person name="Tice H."/>
            <person name="Pitluck S."/>
            <person name="Thompson L.S."/>
            <person name="Brettin T."/>
            <person name="Bruce D."/>
            <person name="Detter J.C."/>
            <person name="Han C."/>
            <person name="Tapia R."/>
            <person name="Schmutz J."/>
            <person name="Larimer F."/>
            <person name="Land M."/>
            <person name="Hauser L."/>
            <person name="Kyrpides N."/>
            <person name="Mikhailova N."/>
            <person name="Bryant D.A."/>
            <person name="Hanada S."/>
            <person name="Tsukatani Y."/>
            <person name="Richardson P."/>
        </authorList>
    </citation>
    <scope>NUCLEOTIDE SEQUENCE [LARGE SCALE GENOMIC DNA]</scope>
    <source>
        <strain evidence="13">DSM 13941 / HLO8</strain>
    </source>
</reference>
<evidence type="ECO:0000313" key="12">
    <source>
        <dbReference type="EMBL" id="ABU57831.1"/>
    </source>
</evidence>
<dbReference type="FunFam" id="3.40.50.620:FF:000001">
    <property type="entry name" value="GMP synthase [glutamine-hydrolyzing]"/>
    <property type="match status" value="1"/>
</dbReference>
<dbReference type="InterPro" id="IPR025777">
    <property type="entry name" value="GMPS_ATP_PPase_dom"/>
</dbReference>
<evidence type="ECO:0000256" key="3">
    <source>
        <dbReference type="ARBA" id="ARBA00022598"/>
    </source>
</evidence>
<name>A7NK11_ROSCS</name>
<evidence type="ECO:0000256" key="6">
    <source>
        <dbReference type="ARBA" id="ARBA00022755"/>
    </source>
</evidence>
<evidence type="ECO:0000256" key="10">
    <source>
        <dbReference type="PROSITE-ProRule" id="PRU00886"/>
    </source>
</evidence>
<feature type="domain" description="GMPS ATP-PPase" evidence="11">
    <location>
        <begin position="195"/>
        <end position="387"/>
    </location>
</feature>
<dbReference type="Pfam" id="PF00117">
    <property type="entry name" value="GATase"/>
    <property type="match status" value="1"/>
</dbReference>
<dbReference type="STRING" id="383372.Rcas_1739"/>
<evidence type="ECO:0000256" key="2">
    <source>
        <dbReference type="ARBA" id="ARBA00005153"/>
    </source>
</evidence>
<protein>
    <recommendedName>
        <fullName evidence="9">GMP synthase [glutamine-hydrolyzing]</fullName>
        <ecNumber evidence="9">6.3.5.2</ecNumber>
    </recommendedName>
    <alternativeName>
        <fullName evidence="9">GMP synthetase</fullName>
    </alternativeName>
    <alternativeName>
        <fullName evidence="9">Glutamine amidotransferase</fullName>
    </alternativeName>
</protein>
<dbReference type="NCBIfam" id="TIGR00888">
    <property type="entry name" value="guaA_Nterm"/>
    <property type="match status" value="1"/>
</dbReference>
<keyword evidence="4 9" id="KW-0547">Nucleotide-binding</keyword>
<keyword evidence="3 9" id="KW-0436">Ligase</keyword>
<evidence type="ECO:0000256" key="5">
    <source>
        <dbReference type="ARBA" id="ARBA00022749"/>
    </source>
</evidence>
<feature type="active site" evidence="9">
    <location>
        <position position="170"/>
    </location>
</feature>
<dbReference type="InterPro" id="IPR004739">
    <property type="entry name" value="GMP_synth_GATase"/>
</dbReference>
<keyword evidence="5 9" id="KW-0332">GMP biosynthesis</keyword>
<dbReference type="PANTHER" id="PTHR11922:SF2">
    <property type="entry name" value="GMP SYNTHASE [GLUTAMINE-HYDROLYZING]"/>
    <property type="match status" value="1"/>
</dbReference>
<keyword evidence="13" id="KW-1185">Reference proteome</keyword>
<feature type="binding site" evidence="10">
    <location>
        <begin position="222"/>
        <end position="228"/>
    </location>
    <ligand>
        <name>ATP</name>
        <dbReference type="ChEBI" id="CHEBI:30616"/>
    </ligand>
</feature>
<gene>
    <name evidence="9" type="primary">guaA</name>
    <name evidence="12" type="ordered locus">Rcas_1739</name>
</gene>
<dbReference type="RefSeq" id="WP_012120257.1">
    <property type="nucleotide sequence ID" value="NC_009767.1"/>
</dbReference>
<dbReference type="MEROPS" id="C26.957"/>
<keyword evidence="7 9" id="KW-0067">ATP-binding</keyword>
<dbReference type="EC" id="6.3.5.2" evidence="9"/>
<dbReference type="Gene3D" id="3.40.50.620">
    <property type="entry name" value="HUPs"/>
    <property type="match status" value="1"/>
</dbReference>
<feature type="active site" evidence="9">
    <location>
        <position position="168"/>
    </location>
</feature>
<dbReference type="FunFam" id="3.40.50.880:FF:000001">
    <property type="entry name" value="GMP synthase [glutamine-hydrolyzing]"/>
    <property type="match status" value="1"/>
</dbReference>
<dbReference type="HOGENOM" id="CLU_014340_0_5_0"/>
<dbReference type="OrthoDB" id="9802219at2"/>
<feature type="active site" description="Nucleophile" evidence="9">
    <location>
        <position position="81"/>
    </location>
</feature>
<evidence type="ECO:0000256" key="4">
    <source>
        <dbReference type="ARBA" id="ARBA00022741"/>
    </source>
</evidence>
<dbReference type="PROSITE" id="PS51553">
    <property type="entry name" value="GMPS_ATP_PPASE"/>
    <property type="match status" value="1"/>
</dbReference>
<dbReference type="Gene3D" id="3.30.300.10">
    <property type="match status" value="1"/>
</dbReference>
<dbReference type="InterPro" id="IPR001674">
    <property type="entry name" value="GMP_synth_C"/>
</dbReference>
<proteinExistence type="inferred from homology"/>
<dbReference type="CDD" id="cd01997">
    <property type="entry name" value="GMP_synthase_C"/>
    <property type="match status" value="1"/>
</dbReference>
<comment type="function">
    <text evidence="1 9">Catalyzes the synthesis of GMP from XMP.</text>
</comment>
<accession>A7NK11</accession>
<comment type="catalytic activity">
    <reaction evidence="9">
        <text>XMP + L-glutamine + ATP + H2O = GMP + L-glutamate + AMP + diphosphate + 2 H(+)</text>
        <dbReference type="Rhea" id="RHEA:11680"/>
        <dbReference type="ChEBI" id="CHEBI:15377"/>
        <dbReference type="ChEBI" id="CHEBI:15378"/>
        <dbReference type="ChEBI" id="CHEBI:29985"/>
        <dbReference type="ChEBI" id="CHEBI:30616"/>
        <dbReference type="ChEBI" id="CHEBI:33019"/>
        <dbReference type="ChEBI" id="CHEBI:57464"/>
        <dbReference type="ChEBI" id="CHEBI:58115"/>
        <dbReference type="ChEBI" id="CHEBI:58359"/>
        <dbReference type="ChEBI" id="CHEBI:456215"/>
        <dbReference type="EC" id="6.3.5.2"/>
    </reaction>
</comment>
<dbReference type="eggNOG" id="COG0519">
    <property type="taxonomic scope" value="Bacteria"/>
</dbReference>
<evidence type="ECO:0000313" key="13">
    <source>
        <dbReference type="Proteomes" id="UP000000263"/>
    </source>
</evidence>
<keyword evidence="8 9" id="KW-0315">Glutamine amidotransferase</keyword>
<dbReference type="HAMAP" id="MF_00344">
    <property type="entry name" value="GMP_synthase"/>
    <property type="match status" value="1"/>
</dbReference>
<organism evidence="12 13">
    <name type="scientific">Roseiflexus castenholzii (strain DSM 13941 / HLO8)</name>
    <dbReference type="NCBI Taxonomy" id="383372"/>
    <lineage>
        <taxon>Bacteria</taxon>
        <taxon>Bacillati</taxon>
        <taxon>Chloroflexota</taxon>
        <taxon>Chloroflexia</taxon>
        <taxon>Chloroflexales</taxon>
        <taxon>Roseiflexineae</taxon>
        <taxon>Roseiflexaceae</taxon>
        <taxon>Roseiflexus</taxon>
    </lineage>
</organism>
<evidence type="ECO:0000256" key="1">
    <source>
        <dbReference type="ARBA" id="ARBA00002332"/>
    </source>
</evidence>
<dbReference type="PROSITE" id="PS51273">
    <property type="entry name" value="GATASE_TYPE_1"/>
    <property type="match status" value="1"/>
</dbReference>
<dbReference type="Proteomes" id="UP000000263">
    <property type="component" value="Chromosome"/>
</dbReference>
<dbReference type="FunFam" id="3.30.300.10:FF:000002">
    <property type="entry name" value="GMP synthase [glutamine-hydrolyzing]"/>
    <property type="match status" value="1"/>
</dbReference>
<dbReference type="PRINTS" id="PR00097">
    <property type="entry name" value="ANTSNTHASEII"/>
</dbReference>